<accession>A0ABM8NTL4</accession>
<dbReference type="InterPro" id="IPR036890">
    <property type="entry name" value="HATPase_C_sf"/>
</dbReference>
<proteinExistence type="predicted"/>
<dbReference type="SUPFAM" id="SSF55874">
    <property type="entry name" value="ATPase domain of HSP90 chaperone/DNA topoisomerase II/histidine kinase"/>
    <property type="match status" value="1"/>
</dbReference>
<dbReference type="Gene3D" id="3.30.565.10">
    <property type="entry name" value="Histidine kinase-like ATPase, C-terminal domain"/>
    <property type="match status" value="1"/>
</dbReference>
<dbReference type="EMBL" id="CAJHCP010000008">
    <property type="protein sequence ID" value="CAD6542943.1"/>
    <property type="molecule type" value="Genomic_DNA"/>
</dbReference>
<dbReference type="Proteomes" id="UP000598032">
    <property type="component" value="Unassembled WGS sequence"/>
</dbReference>
<name>A0ABM8NTL4_9BURK</name>
<sequence length="659" mass="75869">MADKTLSGTAQISDEGIKKHFRSYETWQALFELVWNSLDAKAKKVEVGLRENALESIEYVSILDDGDGVDVRNIDDNFGQFNDSQKKENVEQHGSHGRGRLAFHRLASEAAWWTRRGDIDAVIRVLDGNIKAFTGDYIQPIEQHELLLNYASGTVVELKRLHSNLPPVAQLLEKFAVEFGWYLALNSDRAISLNGIDVAVPAHDRHTHSIDIGSAHFDVQVLRWHEKPTSEKSYVYLLDSEGKVRHKQLSSFNQKANFFVSVYAQSPWADNFSSEPSDLFGERARTTASEEWRKLADEIHDQVTHIYAEFLRSYVEGELKKFDEDGVFPSYVGLPIPYAEWRAENTRNLVRLVYMSDPTLINSLNKKQKKIVVRLLDRLSVSNENDALFEIISEVLDLDEPNLLALSRQLQHTTLEHIISTIELLQQRQLAVQKLRKLMDEHYRTVLETPDLQQIIENNTWLFGNQYETIGAEEDTFTSVARNLREKLKDVNVVDAEDVEDQAHFAGVNRQTDIFLARKYPTRDSLGQPYYRCIIIEIKRPGIALNYKHLRQLDDYAAIVKKHPAFSSERMHFELILVGRKISGADFEIKSRLKNQLAHGEMGLVSVDDRMKRYVMNWYTLLDSFELSHGHLLKTLELKREALSPTTKDELVRELQQEH</sequence>
<organism evidence="1 2">
    <name type="scientific">Paraburkholderia metrosideri</name>
    <dbReference type="NCBI Taxonomy" id="580937"/>
    <lineage>
        <taxon>Bacteria</taxon>
        <taxon>Pseudomonadati</taxon>
        <taxon>Pseudomonadota</taxon>
        <taxon>Betaproteobacteria</taxon>
        <taxon>Burkholderiales</taxon>
        <taxon>Burkholderiaceae</taxon>
        <taxon>Paraburkholderia</taxon>
    </lineage>
</organism>
<dbReference type="Pfam" id="PF13589">
    <property type="entry name" value="HATPase_c_3"/>
    <property type="match status" value="1"/>
</dbReference>
<evidence type="ECO:0000313" key="2">
    <source>
        <dbReference type="Proteomes" id="UP000598032"/>
    </source>
</evidence>
<dbReference type="RefSeq" id="WP_201643848.1">
    <property type="nucleotide sequence ID" value="NZ_CAJHCP010000008.1"/>
</dbReference>
<protein>
    <recommendedName>
        <fullName evidence="3">DNA mismatch repair protein</fullName>
    </recommendedName>
</protein>
<gene>
    <name evidence="1" type="ORF">LMG28140_03842</name>
</gene>
<keyword evidence="2" id="KW-1185">Reference proteome</keyword>
<comment type="caution">
    <text evidence="1">The sequence shown here is derived from an EMBL/GenBank/DDBJ whole genome shotgun (WGS) entry which is preliminary data.</text>
</comment>
<evidence type="ECO:0000313" key="1">
    <source>
        <dbReference type="EMBL" id="CAD6542943.1"/>
    </source>
</evidence>
<reference evidence="1 2" key="1">
    <citation type="submission" date="2020-10" db="EMBL/GenBank/DDBJ databases">
        <authorList>
            <person name="Peeters C."/>
        </authorList>
    </citation>
    <scope>NUCLEOTIDE SEQUENCE [LARGE SCALE GENOMIC DNA]</scope>
    <source>
        <strain evidence="1 2">LMG 28140</strain>
    </source>
</reference>
<evidence type="ECO:0008006" key="3">
    <source>
        <dbReference type="Google" id="ProtNLM"/>
    </source>
</evidence>